<proteinExistence type="predicted"/>
<accession>A0A8B9E5F7</accession>
<name>A0A8B9E5F7_ANSCY</name>
<dbReference type="Proteomes" id="UP000694521">
    <property type="component" value="Unplaced"/>
</dbReference>
<dbReference type="Ensembl" id="ENSACDT00005017782.1">
    <property type="protein sequence ID" value="ENSACDP00005014792.1"/>
    <property type="gene ID" value="ENSACDG00005010836.1"/>
</dbReference>
<dbReference type="AlphaFoldDB" id="A0A8B9E5F7"/>
<reference evidence="1" key="1">
    <citation type="submission" date="2025-08" db="UniProtKB">
        <authorList>
            <consortium name="Ensembl"/>
        </authorList>
    </citation>
    <scope>IDENTIFICATION</scope>
</reference>
<keyword evidence="2" id="KW-1185">Reference proteome</keyword>
<protein>
    <submittedName>
        <fullName evidence="1">Uncharacterized protein</fullName>
    </submittedName>
</protein>
<evidence type="ECO:0000313" key="2">
    <source>
        <dbReference type="Proteomes" id="UP000694521"/>
    </source>
</evidence>
<reference evidence="1" key="2">
    <citation type="submission" date="2025-09" db="UniProtKB">
        <authorList>
            <consortium name="Ensembl"/>
        </authorList>
    </citation>
    <scope>IDENTIFICATION</scope>
</reference>
<organism evidence="1 2">
    <name type="scientific">Anser cygnoides</name>
    <name type="common">Swan goose</name>
    <dbReference type="NCBI Taxonomy" id="8845"/>
    <lineage>
        <taxon>Eukaryota</taxon>
        <taxon>Metazoa</taxon>
        <taxon>Chordata</taxon>
        <taxon>Craniata</taxon>
        <taxon>Vertebrata</taxon>
        <taxon>Euteleostomi</taxon>
        <taxon>Archelosauria</taxon>
        <taxon>Archosauria</taxon>
        <taxon>Dinosauria</taxon>
        <taxon>Saurischia</taxon>
        <taxon>Theropoda</taxon>
        <taxon>Coelurosauria</taxon>
        <taxon>Aves</taxon>
        <taxon>Neognathae</taxon>
        <taxon>Galloanserae</taxon>
        <taxon>Anseriformes</taxon>
        <taxon>Anatidae</taxon>
        <taxon>Anserinae</taxon>
        <taxon>Anser</taxon>
    </lineage>
</organism>
<sequence>MSSLKSEVITNLLYFFFTNTCSDMPFKLELTDFLVGRVVFSPQTKSFISKQPTGQMPSAFILLRCTKLPQKHNCLAGAE</sequence>
<evidence type="ECO:0000313" key="1">
    <source>
        <dbReference type="Ensembl" id="ENSACDP00005014792.1"/>
    </source>
</evidence>